<dbReference type="EMBL" id="JARJBC010000014">
    <property type="protein sequence ID" value="MDF3291855.1"/>
    <property type="molecule type" value="Genomic_DNA"/>
</dbReference>
<keyword evidence="3" id="KW-1185">Reference proteome</keyword>
<evidence type="ECO:0000313" key="3">
    <source>
        <dbReference type="Proteomes" id="UP001216579"/>
    </source>
</evidence>
<evidence type="ECO:0000313" key="2">
    <source>
        <dbReference type="EMBL" id="MDF3291855.1"/>
    </source>
</evidence>
<evidence type="ECO:0000256" key="1">
    <source>
        <dbReference type="SAM" id="SignalP"/>
    </source>
</evidence>
<dbReference type="Proteomes" id="UP001216579">
    <property type="component" value="Unassembled WGS sequence"/>
</dbReference>
<comment type="caution">
    <text evidence="2">The sequence shown here is derived from an EMBL/GenBank/DDBJ whole genome shotgun (WGS) entry which is preliminary data.</text>
</comment>
<reference evidence="2 3" key="1">
    <citation type="submission" date="2023-03" db="EMBL/GenBank/DDBJ databases">
        <title>Draft genome sequence of Streptomyces sp. RB6PN23 isolated from peat swamp forest in Thailand.</title>
        <authorList>
            <person name="Klaysubun C."/>
            <person name="Duangmal K."/>
        </authorList>
    </citation>
    <scope>NUCLEOTIDE SEQUENCE [LARGE SCALE GENOMIC DNA]</scope>
    <source>
        <strain evidence="2 3">RB6PN23</strain>
    </source>
</reference>
<feature type="signal peptide" evidence="1">
    <location>
        <begin position="1"/>
        <end position="18"/>
    </location>
</feature>
<keyword evidence="1" id="KW-0732">Signal</keyword>
<proteinExistence type="predicted"/>
<sequence>MTACGATGLALAGYGASAADIATTAGVVPGALLLGSVWWGANGKANARPS</sequence>
<gene>
    <name evidence="2" type="ORF">P3G67_22035</name>
</gene>
<name>A0ABT5ZPV0_9ACTN</name>
<feature type="chain" id="PRO_5047177134" evidence="1">
    <location>
        <begin position="19"/>
        <end position="50"/>
    </location>
</feature>
<dbReference type="RefSeq" id="WP_276095001.1">
    <property type="nucleotide sequence ID" value="NZ_JARJBC010000014.1"/>
</dbReference>
<accession>A0ABT5ZPV0</accession>
<organism evidence="2 3">
    <name type="scientific">Streptomyces silvisoli</name>
    <dbReference type="NCBI Taxonomy" id="3034235"/>
    <lineage>
        <taxon>Bacteria</taxon>
        <taxon>Bacillati</taxon>
        <taxon>Actinomycetota</taxon>
        <taxon>Actinomycetes</taxon>
        <taxon>Kitasatosporales</taxon>
        <taxon>Streptomycetaceae</taxon>
        <taxon>Streptomyces</taxon>
    </lineage>
</organism>
<protein>
    <submittedName>
        <fullName evidence="2">Uncharacterized protein</fullName>
    </submittedName>
</protein>